<keyword evidence="5" id="KW-1185">Reference proteome</keyword>
<feature type="repeat" description="ANK" evidence="3">
    <location>
        <begin position="841"/>
        <end position="873"/>
    </location>
</feature>
<dbReference type="PROSITE" id="PS50088">
    <property type="entry name" value="ANK_REPEAT"/>
    <property type="match status" value="15"/>
</dbReference>
<dbReference type="PANTHER" id="PTHR24198:SF165">
    <property type="entry name" value="ANKYRIN REPEAT-CONTAINING PROTEIN-RELATED"/>
    <property type="match status" value="1"/>
</dbReference>
<dbReference type="Proteomes" id="UP000054771">
    <property type="component" value="Unassembled WGS sequence"/>
</dbReference>
<feature type="repeat" description="ANK" evidence="3">
    <location>
        <begin position="485"/>
        <end position="517"/>
    </location>
</feature>
<keyword evidence="2 3" id="KW-0040">ANK repeat</keyword>
<feature type="repeat" description="ANK" evidence="3">
    <location>
        <begin position="520"/>
        <end position="552"/>
    </location>
</feature>
<feature type="repeat" description="ANK" evidence="3">
    <location>
        <begin position="555"/>
        <end position="587"/>
    </location>
</feature>
<protein>
    <submittedName>
        <fullName evidence="4">Uncharacterized protein</fullName>
    </submittedName>
</protein>
<feature type="repeat" description="ANK" evidence="3">
    <location>
        <begin position="340"/>
        <end position="373"/>
    </location>
</feature>
<dbReference type="Pfam" id="PF13637">
    <property type="entry name" value="Ank_4"/>
    <property type="match status" value="1"/>
</dbReference>
<reference evidence="5" key="1">
    <citation type="journal article" date="2016" name="Genome Announc.">
        <title>Draft genome sequences of fungus Aspergillus calidoustus.</title>
        <authorList>
            <person name="Horn F."/>
            <person name="Linde J."/>
            <person name="Mattern D.J."/>
            <person name="Walther G."/>
            <person name="Guthke R."/>
            <person name="Scherlach K."/>
            <person name="Martin K."/>
            <person name="Brakhage A.A."/>
            <person name="Petzke L."/>
            <person name="Valiante V."/>
        </authorList>
    </citation>
    <scope>NUCLEOTIDE SEQUENCE [LARGE SCALE GENOMIC DNA]</scope>
    <source>
        <strain evidence="5">SF006504</strain>
    </source>
</reference>
<proteinExistence type="predicted"/>
<dbReference type="Gene3D" id="1.25.40.20">
    <property type="entry name" value="Ankyrin repeat-containing domain"/>
    <property type="match status" value="6"/>
</dbReference>
<dbReference type="OMA" id="NIDDEQY"/>
<accession>A0A0U5C0P4</accession>
<dbReference type="STRING" id="454130.A0A0U5C0P4"/>
<dbReference type="InterPro" id="IPR002110">
    <property type="entry name" value="Ankyrin_rpt"/>
</dbReference>
<organism evidence="4 5">
    <name type="scientific">Aspergillus calidoustus</name>
    <dbReference type="NCBI Taxonomy" id="454130"/>
    <lineage>
        <taxon>Eukaryota</taxon>
        <taxon>Fungi</taxon>
        <taxon>Dikarya</taxon>
        <taxon>Ascomycota</taxon>
        <taxon>Pezizomycotina</taxon>
        <taxon>Eurotiomycetes</taxon>
        <taxon>Eurotiomycetidae</taxon>
        <taxon>Eurotiales</taxon>
        <taxon>Aspergillaceae</taxon>
        <taxon>Aspergillus</taxon>
        <taxon>Aspergillus subgen. Nidulantes</taxon>
    </lineage>
</organism>
<evidence type="ECO:0000256" key="2">
    <source>
        <dbReference type="ARBA" id="ARBA00023043"/>
    </source>
</evidence>
<feature type="repeat" description="ANK" evidence="3">
    <location>
        <begin position="946"/>
        <end position="978"/>
    </location>
</feature>
<feature type="repeat" description="ANK" evidence="3">
    <location>
        <begin position="911"/>
        <end position="943"/>
    </location>
</feature>
<feature type="repeat" description="ANK" evidence="3">
    <location>
        <begin position="876"/>
        <end position="908"/>
    </location>
</feature>
<feature type="repeat" description="ANK" evidence="3">
    <location>
        <begin position="271"/>
        <end position="304"/>
    </location>
</feature>
<feature type="repeat" description="ANK" evidence="3">
    <location>
        <begin position="698"/>
        <end position="730"/>
    </location>
</feature>
<dbReference type="OrthoDB" id="194358at2759"/>
<gene>
    <name evidence="4" type="ORF">ASPCAL00250</name>
</gene>
<feature type="repeat" description="ANK" evidence="3">
    <location>
        <begin position="628"/>
        <end position="656"/>
    </location>
</feature>
<dbReference type="GO" id="GO:0005737">
    <property type="term" value="C:cytoplasm"/>
    <property type="evidence" value="ECO:0007669"/>
    <property type="project" value="TreeGrafter"/>
</dbReference>
<name>A0A0U5C0P4_ASPCI</name>
<feature type="repeat" description="ANK" evidence="3">
    <location>
        <begin position="306"/>
        <end position="338"/>
    </location>
</feature>
<evidence type="ECO:0000313" key="5">
    <source>
        <dbReference type="Proteomes" id="UP000054771"/>
    </source>
</evidence>
<dbReference type="EMBL" id="CDMC01000001">
    <property type="protein sequence ID" value="CEL00652.1"/>
    <property type="molecule type" value="Genomic_DNA"/>
</dbReference>
<evidence type="ECO:0000256" key="3">
    <source>
        <dbReference type="PROSITE-ProRule" id="PRU00023"/>
    </source>
</evidence>
<dbReference type="SMART" id="SM00248">
    <property type="entry name" value="ANK"/>
    <property type="match status" value="21"/>
</dbReference>
<dbReference type="AlphaFoldDB" id="A0A0U5C0P4"/>
<feature type="repeat" description="ANK" evidence="3">
    <location>
        <begin position="663"/>
        <end position="695"/>
    </location>
</feature>
<feature type="repeat" description="ANK" evidence="3">
    <location>
        <begin position="450"/>
        <end position="482"/>
    </location>
</feature>
<dbReference type="InterPro" id="IPR036770">
    <property type="entry name" value="Ankyrin_rpt-contain_sf"/>
</dbReference>
<feature type="repeat" description="ANK" evidence="3">
    <location>
        <begin position="239"/>
        <end position="271"/>
    </location>
</feature>
<evidence type="ECO:0000313" key="4">
    <source>
        <dbReference type="EMBL" id="CEL00652.1"/>
    </source>
</evidence>
<dbReference type="PROSITE" id="PS50297">
    <property type="entry name" value="ANK_REP_REGION"/>
    <property type="match status" value="13"/>
</dbReference>
<sequence>MDGANFMEIDWCQGLDLDFVNLGASTLFQPLQGDRDPYAIEVAEPAIADFYPQANGFLPTASLDFSNSTPGASLPVSAISTDGNNYAQDIPDAIISEIVRESRWLLWQTHTEGHETHHDVLSRLEPITIGDVNSDLTRRAEAIFQAPDKEHLVHYLKLCIYLSSNNLMSQCSTDSLVSLIARSNSYWRLKALIRSTTNTTMEIFMSNLLASAAAIGDTEVCRLLIAAGADLDAHSGQTVRTTALHRALLRDQRECARMLLEAGADANLMVDGETPLHIACSKRNAIDVVCLLLQFGAHVNPPQDCAELTPLQIAVERDDLELVRLLLEQKANPNAFTTSKEGTALQIACANSMNASVVELLLRANADIDTRPGYLRDKQVPHPLADSDDEDLDCIEISTSLKPAILIAADNDNWEVVQLLLEEGAAVNASLGRCPGRFFNDHNGDYDTPTVYTPLQAAVRSEKITMTRMLLTAGAQIDARPRGEHGHTALQISAMVGNERLIEILLRKGADIHAPAGVYGGRTALQASARHSDTRILAIMLREGADVNAPPARHQGRTALQIAVAAGSTEGVKMLLDAGAVVDSDPSLTEGVTALKEAIRIKDLSIRDEILYLLLRAGAYTEVTKGPDYHAPLHVAVESGDEKITERLLRKGASANLGFCAETRLTPLQKASSEGREDLVRLLLDDGADVNYPAHEYRGRTALQAAAERCHVPVVKLLLMHGATIKSKRAKNKGISAIEGAALQGSRELVELFLAKEPDVISSDPIAKQRVIGLALTSFRCDVPMLELLLEGGADAKGGSRSPLERPLLQTAVELGNYHIVQCLVSAGANLNHRWKRESAGNVTALQAAVSSRDIDKVRLLLERGADVNAPANENGGRTALQMAASQNNRTIVDLLMHHGADVNSLPSPRQGRTALQEAASSGFLQLTEYLLAHGAQPNMRAAHFGGVTALQGAAIYGNIRIVMMLLQAGADINGAPAIEQGRSAISGAAENGRLDTLNLLLNYHPNTEEFEIRKKQAAKLALANGHLAIGRFLLAYRKHSSNI</sequence>
<dbReference type="SUPFAM" id="SSF48403">
    <property type="entry name" value="Ankyrin repeat"/>
    <property type="match status" value="3"/>
</dbReference>
<dbReference type="Pfam" id="PF12796">
    <property type="entry name" value="Ank_2"/>
    <property type="match status" value="7"/>
</dbReference>
<evidence type="ECO:0000256" key="1">
    <source>
        <dbReference type="ARBA" id="ARBA00022737"/>
    </source>
</evidence>
<keyword evidence="1" id="KW-0677">Repeat</keyword>
<dbReference type="PANTHER" id="PTHR24198">
    <property type="entry name" value="ANKYRIN REPEAT AND PROTEIN KINASE DOMAIN-CONTAINING PROTEIN"/>
    <property type="match status" value="1"/>
</dbReference>